<name>A0A2G5FAR3_AQUCA</name>
<organism evidence="8 9">
    <name type="scientific">Aquilegia coerulea</name>
    <name type="common">Rocky mountain columbine</name>
    <dbReference type="NCBI Taxonomy" id="218851"/>
    <lineage>
        <taxon>Eukaryota</taxon>
        <taxon>Viridiplantae</taxon>
        <taxon>Streptophyta</taxon>
        <taxon>Embryophyta</taxon>
        <taxon>Tracheophyta</taxon>
        <taxon>Spermatophyta</taxon>
        <taxon>Magnoliopsida</taxon>
        <taxon>Ranunculales</taxon>
        <taxon>Ranunculaceae</taxon>
        <taxon>Thalictroideae</taxon>
        <taxon>Aquilegia</taxon>
    </lineage>
</organism>
<dbReference type="STRING" id="218851.A0A2G5FAR3"/>
<evidence type="ECO:0000256" key="2">
    <source>
        <dbReference type="ARBA" id="ARBA00006824"/>
    </source>
</evidence>
<dbReference type="Pfam" id="PF04117">
    <property type="entry name" value="Mpv17_PMP22"/>
    <property type="match status" value="1"/>
</dbReference>
<evidence type="ECO:0000313" key="9">
    <source>
        <dbReference type="Proteomes" id="UP000230069"/>
    </source>
</evidence>
<keyword evidence="9" id="KW-1185">Reference proteome</keyword>
<evidence type="ECO:0000256" key="1">
    <source>
        <dbReference type="ARBA" id="ARBA00004141"/>
    </source>
</evidence>
<feature type="transmembrane region" description="Helical" evidence="6">
    <location>
        <begin position="102"/>
        <end position="125"/>
    </location>
</feature>
<accession>A0A2G5FAR3</accession>
<evidence type="ECO:0000256" key="7">
    <source>
        <dbReference type="SAM" id="MobiDB-lite"/>
    </source>
</evidence>
<feature type="transmembrane region" description="Helical" evidence="6">
    <location>
        <begin position="145"/>
        <end position="167"/>
    </location>
</feature>
<evidence type="ECO:0008006" key="10">
    <source>
        <dbReference type="Google" id="ProtNLM"/>
    </source>
</evidence>
<evidence type="ECO:0000256" key="3">
    <source>
        <dbReference type="ARBA" id="ARBA00022692"/>
    </source>
</evidence>
<dbReference type="InterPro" id="IPR007248">
    <property type="entry name" value="Mpv17_PMP22"/>
</dbReference>
<dbReference type="EMBL" id="KZ305018">
    <property type="protein sequence ID" value="PIA64996.1"/>
    <property type="molecule type" value="Genomic_DNA"/>
</dbReference>
<sequence length="232" mass="26438">MSRLWKWYQNCLHVHPYKTQIISSGILWAAGDMIAQTVSHNTKKDLVQYQGADEEFKINWRRVASTSLFGFGFIGPVGHVWYEGLDRLIRGRLQLQPNSLRFVASKVGIDGVLFGPLYILTFFSYMGLASGKSIAVVKEDVKRDFLPALGVGAVIAPLFQVINFRYIPVRYQLTFVNGFCLLDSALLSWIDQQENAPWKKWFTSLLVSEEEEKENKEKEKEGEVELLATPSQ</sequence>
<feature type="region of interest" description="Disordered" evidence="7">
    <location>
        <begin position="211"/>
        <end position="232"/>
    </location>
</feature>
<protein>
    <recommendedName>
        <fullName evidence="10">Peroxisomal membrane protein MPV17</fullName>
    </recommendedName>
</protein>
<keyword evidence="3 6" id="KW-0812">Transmembrane</keyword>
<dbReference type="GO" id="GO:0005737">
    <property type="term" value="C:cytoplasm"/>
    <property type="evidence" value="ECO:0007669"/>
    <property type="project" value="TreeGrafter"/>
</dbReference>
<keyword evidence="5 6" id="KW-0472">Membrane</keyword>
<dbReference type="PANTHER" id="PTHR11266">
    <property type="entry name" value="PEROXISOMAL MEMBRANE PROTEIN 2, PXMP2 MPV17"/>
    <property type="match status" value="1"/>
</dbReference>
<proteinExistence type="inferred from homology"/>
<evidence type="ECO:0000256" key="5">
    <source>
        <dbReference type="ARBA" id="ARBA00023136"/>
    </source>
</evidence>
<feature type="compositionally biased region" description="Basic and acidic residues" evidence="7">
    <location>
        <begin position="213"/>
        <end position="223"/>
    </location>
</feature>
<comment type="similarity">
    <text evidence="2 6">Belongs to the peroxisomal membrane protein PXMP2/4 family.</text>
</comment>
<evidence type="ECO:0000256" key="6">
    <source>
        <dbReference type="RuleBase" id="RU363053"/>
    </source>
</evidence>
<reference evidence="8 9" key="1">
    <citation type="submission" date="2017-09" db="EMBL/GenBank/DDBJ databases">
        <title>WGS assembly of Aquilegia coerulea Goldsmith.</title>
        <authorList>
            <person name="Hodges S."/>
            <person name="Kramer E."/>
            <person name="Nordborg M."/>
            <person name="Tomkins J."/>
            <person name="Borevitz J."/>
            <person name="Derieg N."/>
            <person name="Yan J."/>
            <person name="Mihaltcheva S."/>
            <person name="Hayes R.D."/>
            <person name="Rokhsar D."/>
        </authorList>
    </citation>
    <scope>NUCLEOTIDE SEQUENCE [LARGE SCALE GENOMIC DNA]</scope>
    <source>
        <strain evidence="9">cv. Goldsmith</strain>
    </source>
</reference>
<evidence type="ECO:0000313" key="8">
    <source>
        <dbReference type="EMBL" id="PIA64996.1"/>
    </source>
</evidence>
<comment type="subcellular location">
    <subcellularLocation>
        <location evidence="1">Membrane</location>
        <topology evidence="1">Multi-pass membrane protein</topology>
    </subcellularLocation>
</comment>
<dbReference type="Proteomes" id="UP000230069">
    <property type="component" value="Unassembled WGS sequence"/>
</dbReference>
<dbReference type="GO" id="GO:0016020">
    <property type="term" value="C:membrane"/>
    <property type="evidence" value="ECO:0007669"/>
    <property type="project" value="UniProtKB-SubCell"/>
</dbReference>
<keyword evidence="4 6" id="KW-1133">Transmembrane helix</keyword>
<dbReference type="InParanoid" id="A0A2G5FAR3"/>
<dbReference type="AlphaFoldDB" id="A0A2G5FAR3"/>
<dbReference type="PANTHER" id="PTHR11266:SF17">
    <property type="entry name" value="PROTEIN MPV17"/>
    <property type="match status" value="1"/>
</dbReference>
<evidence type="ECO:0000256" key="4">
    <source>
        <dbReference type="ARBA" id="ARBA00022989"/>
    </source>
</evidence>
<dbReference type="OrthoDB" id="10267969at2759"/>
<gene>
    <name evidence="8" type="ORF">AQUCO_00100456v1</name>
</gene>